<dbReference type="Pfam" id="PF14325">
    <property type="entry name" value="DUF4383"/>
    <property type="match status" value="1"/>
</dbReference>
<feature type="transmembrane region" description="Helical" evidence="1">
    <location>
        <begin position="66"/>
        <end position="87"/>
    </location>
</feature>
<name>A0A510HHX6_9ACTN</name>
<feature type="transmembrane region" description="Helical" evidence="1">
    <location>
        <begin position="7"/>
        <end position="26"/>
    </location>
</feature>
<dbReference type="EMBL" id="AP019791">
    <property type="protein sequence ID" value="BBL78263.1"/>
    <property type="molecule type" value="Genomic_DNA"/>
</dbReference>
<keyword evidence="1" id="KW-0472">Membrane</keyword>
<sequence>MVVRTVALVLGVVFLLIGILGFVPGVTTGEGYLLGIFAVNALHNVVHLVVGVLGIAAYYWERYARLYCQVLGVVYLVIGVLGFIPGITVGGDMLLGIIHVNLADNLLHLVVGAVAAYFGFAPQYSGRVSPTT</sequence>
<proteinExistence type="predicted"/>
<accession>A0A510HHX6</accession>
<keyword evidence="1" id="KW-0812">Transmembrane</keyword>
<keyword evidence="1" id="KW-1133">Transmembrane helix</keyword>
<protein>
    <submittedName>
        <fullName evidence="2">Membrane protein</fullName>
    </submittedName>
</protein>
<dbReference type="RefSeq" id="WP_143526428.1">
    <property type="nucleotide sequence ID" value="NZ_AP019791.1"/>
</dbReference>
<evidence type="ECO:0000313" key="3">
    <source>
        <dbReference type="Proteomes" id="UP000318065"/>
    </source>
</evidence>
<reference evidence="2" key="1">
    <citation type="journal article" date="2019" name="Microbiol. Resour. Announc.">
        <title>Complete Genome Sequence of Rubrobacter xylanophilus Strain AA3-22, Isolated from Arima Onsen in Japan.</title>
        <authorList>
            <person name="Tomariguchi N."/>
            <person name="Miyazaki K."/>
        </authorList>
    </citation>
    <scope>NUCLEOTIDE SEQUENCE [LARGE SCALE GENOMIC DNA]</scope>
    <source>
        <strain evidence="2">AA3-22</strain>
    </source>
</reference>
<organism evidence="2 3">
    <name type="scientific">Rubrobacter xylanophilus</name>
    <dbReference type="NCBI Taxonomy" id="49319"/>
    <lineage>
        <taxon>Bacteria</taxon>
        <taxon>Bacillati</taxon>
        <taxon>Actinomycetota</taxon>
        <taxon>Rubrobacteria</taxon>
        <taxon>Rubrobacterales</taxon>
        <taxon>Rubrobacteraceae</taxon>
        <taxon>Rubrobacter</taxon>
    </lineage>
</organism>
<keyword evidence="3" id="KW-1185">Reference proteome</keyword>
<feature type="transmembrane region" description="Helical" evidence="1">
    <location>
        <begin position="32"/>
        <end position="59"/>
    </location>
</feature>
<evidence type="ECO:0000256" key="1">
    <source>
        <dbReference type="SAM" id="Phobius"/>
    </source>
</evidence>
<evidence type="ECO:0000313" key="2">
    <source>
        <dbReference type="EMBL" id="BBL78263.1"/>
    </source>
</evidence>
<dbReference type="Proteomes" id="UP000318065">
    <property type="component" value="Chromosome"/>
</dbReference>
<feature type="transmembrane region" description="Helical" evidence="1">
    <location>
        <begin position="93"/>
        <end position="120"/>
    </location>
</feature>
<dbReference type="AlphaFoldDB" id="A0A510HHX6"/>
<gene>
    <name evidence="2" type="ORF">RxyAA322_01170</name>
</gene>